<dbReference type="CDD" id="cd17470">
    <property type="entry name" value="T3SS_Flik_C"/>
    <property type="match status" value="1"/>
</dbReference>
<evidence type="ECO:0000256" key="3">
    <source>
        <dbReference type="ARBA" id="ARBA00022795"/>
    </source>
</evidence>
<organism evidence="6 7">
    <name type="scientific">Erwinia aphidicola</name>
    <dbReference type="NCBI Taxonomy" id="68334"/>
    <lineage>
        <taxon>Bacteria</taxon>
        <taxon>Pseudomonadati</taxon>
        <taxon>Pseudomonadota</taxon>
        <taxon>Gammaproteobacteria</taxon>
        <taxon>Enterobacterales</taxon>
        <taxon>Erwiniaceae</taxon>
        <taxon>Erwinia</taxon>
    </lineage>
</organism>
<reference evidence="6 7" key="1">
    <citation type="submission" date="2024-02" db="EMBL/GenBank/DDBJ databases">
        <title>First report Erwinia aphidicola in onion in Chile.</title>
        <authorList>
            <person name="Valenzuela M."/>
            <person name="Pena M."/>
            <person name="Dutta B."/>
        </authorList>
    </citation>
    <scope>NUCLEOTIDE SEQUENCE [LARGE SCALE GENOMIC DNA]</scope>
    <source>
        <strain evidence="6 7">QCJ3A</strain>
    </source>
</reference>
<feature type="domain" description="Flagellar hook-length control protein-like C-terminal" evidence="5">
    <location>
        <begin position="247"/>
        <end position="326"/>
    </location>
</feature>
<dbReference type="InterPro" id="IPR052563">
    <property type="entry name" value="FliK"/>
</dbReference>
<comment type="function">
    <text evidence="1">Controls the length of the flagellar hook.</text>
</comment>
<sequence length="375" mass="38688">MNIDINVLLGSAARRLAGPDETLAAGEAGHFAQLLAGLTDDAPLLPEARVDVESLLPGQPGEEIPGAPLAEGVAADDQSTLPPVIGADDNSALPEIVLLTPDAVLPAQPALPDGWQLQQLVAQNAGADAQDAPLLREVTADVRPSRSPVPRQPLPLNQAANAVAETLPATLPQLGALAVNTTKPLVVSPEGEALLPLDSRSTSDAPLMAAPRPVLTAITLPAPAAPPVVVNPHPVGTPAWQQSLGQQLAIFSRDGVDNAQIKLHPEELGALQITLRMQQNQAQLHIVSEHPQVRQALEAAMPQLRSALAETGVQLGQTSVSADNPHFAGAQAQGNGSSGHGHARQGAAEPLREEEITPPIALHNLSSAAGINTFA</sequence>
<accession>A0ABU8DMX6</accession>
<evidence type="ECO:0000313" key="6">
    <source>
        <dbReference type="EMBL" id="MEI2683874.1"/>
    </source>
</evidence>
<comment type="similarity">
    <text evidence="2">Belongs to the FliK family.</text>
</comment>
<name>A0ABU8DMX6_ERWAP</name>
<feature type="region of interest" description="Disordered" evidence="4">
    <location>
        <begin position="319"/>
        <end position="351"/>
    </location>
</feature>
<keyword evidence="6" id="KW-0966">Cell projection</keyword>
<dbReference type="Proteomes" id="UP001306592">
    <property type="component" value="Unassembled WGS sequence"/>
</dbReference>
<evidence type="ECO:0000256" key="1">
    <source>
        <dbReference type="ARBA" id="ARBA00003944"/>
    </source>
</evidence>
<evidence type="ECO:0000256" key="2">
    <source>
        <dbReference type="ARBA" id="ARBA00009149"/>
    </source>
</evidence>
<dbReference type="InterPro" id="IPR038610">
    <property type="entry name" value="FliK-like_C_sf"/>
</dbReference>
<keyword evidence="3" id="KW-1005">Bacterial flagellum biogenesis</keyword>
<dbReference type="PANTHER" id="PTHR37533">
    <property type="entry name" value="FLAGELLAR HOOK-LENGTH CONTROL PROTEIN"/>
    <property type="match status" value="1"/>
</dbReference>
<dbReference type="EMBL" id="JBANEI010000017">
    <property type="protein sequence ID" value="MEI2683874.1"/>
    <property type="molecule type" value="Genomic_DNA"/>
</dbReference>
<comment type="caution">
    <text evidence="6">The sequence shown here is derived from an EMBL/GenBank/DDBJ whole genome shotgun (WGS) entry which is preliminary data.</text>
</comment>
<dbReference type="RefSeq" id="WP_336203646.1">
    <property type="nucleotide sequence ID" value="NZ_JBANEI010000017.1"/>
</dbReference>
<keyword evidence="6" id="KW-0282">Flagellum</keyword>
<dbReference type="Pfam" id="PF02120">
    <property type="entry name" value="Flg_hook"/>
    <property type="match status" value="1"/>
</dbReference>
<proteinExistence type="inferred from homology"/>
<dbReference type="Gene3D" id="3.30.750.140">
    <property type="match status" value="1"/>
</dbReference>
<evidence type="ECO:0000313" key="7">
    <source>
        <dbReference type="Proteomes" id="UP001306592"/>
    </source>
</evidence>
<dbReference type="PANTHER" id="PTHR37533:SF2">
    <property type="entry name" value="FLAGELLAR HOOK-LENGTH CONTROL PROTEIN"/>
    <property type="match status" value="1"/>
</dbReference>
<evidence type="ECO:0000256" key="4">
    <source>
        <dbReference type="SAM" id="MobiDB-lite"/>
    </source>
</evidence>
<keyword evidence="7" id="KW-1185">Reference proteome</keyword>
<dbReference type="PRINTS" id="PR01007">
    <property type="entry name" value="FLGHOOKFLIK"/>
</dbReference>
<keyword evidence="6" id="KW-0969">Cilium</keyword>
<evidence type="ECO:0000259" key="5">
    <source>
        <dbReference type="Pfam" id="PF02120"/>
    </source>
</evidence>
<gene>
    <name evidence="6" type="ORF">V8N49_19695</name>
</gene>
<dbReference type="InterPro" id="IPR001635">
    <property type="entry name" value="Flag_hook_Flik"/>
</dbReference>
<protein>
    <submittedName>
        <fullName evidence="6">Flagellar hook-length control protein FliK</fullName>
    </submittedName>
</protein>
<dbReference type="InterPro" id="IPR021136">
    <property type="entry name" value="Flagellar_hook_control-like_C"/>
</dbReference>